<gene>
    <name evidence="5" type="primary">PIP5KL1_1</name>
    <name evidence="5" type="ORF">FOZ60_003246</name>
</gene>
<feature type="region of interest" description="Disordered" evidence="2">
    <location>
        <begin position="815"/>
        <end position="856"/>
    </location>
</feature>
<keyword evidence="3" id="KW-1133">Transmembrane helix</keyword>
<reference evidence="5 6" key="1">
    <citation type="submission" date="2020-04" db="EMBL/GenBank/DDBJ databases">
        <title>Perkinsus olseni comparative genomics.</title>
        <authorList>
            <person name="Bogema D.R."/>
        </authorList>
    </citation>
    <scope>NUCLEOTIDE SEQUENCE [LARGE SCALE GENOMIC DNA]</scope>
    <source>
        <strain evidence="5">00978-12</strain>
    </source>
</reference>
<sequence>MSRFSSVACVLLTALLSRSQSATVSWLVEPTDSCLPRPANFDTQLTYYRIECWHTTEGGEPPRTIRINFAEEHGLVVRSPGTVVRNGTAFDFPWPSTHHYHAASKHVLWIDDHQYHIAIHTTVESVQLGGLSVVSASGQPILLVPDFDPVVREYVVRPSQDEALNITAVGRGGAKVRLGGSDLSLSPWLNHRLERADLREGHVIEVGVLSVTGRSSSRYSIRVDMAPGTSTALNSLMVEGFQLNPPAVVPGVWSYELTVSADVEEIEVFASAEGQWGGEVCILRCNNGSGVGTMGQTVRLDPGPPWFTQLPIITKSADRQRQQTYVLNVRREVSSVAELAGLSAEECELTPAFHPNVTDYSCTFRYNVTMTAKLTPLLDSSRCPGCIILAPDNTVPYNLRNEFSKMRPRQWASGRDGCHRRVYYVYIECLAPWYMRADVTRSISSVASATAAVMSVAKASNLMALAKQVQFMSLTARIAGVPQVYVDYTKSMDGFSLQFGFLSDNWGEMSPDSIRNYIHVYISKSLEEALACQEALGVDYHLPADLLHPEKIEFRFDGDDIASIFDEPQSWFFGGDDDDLMIRRRLAESGRVELPGSRKKLVRFCDEARERVIRKYQRLLELQEFVHTVCGNVIFQGLGMMVFFLVYWVFYYGLARRWHCRVEFLEPYPMWTFVLDFGFIGFSSAACSTLFAEGTRSIYVFGWQPSRGLVVLACIAGIIIYPVGYLVFVFLKLSQLQSSGQVVYNSKFRKYTDRVVEAIKVKVDPPVPSWIPILSQIATRRISCAIPIKDERGRSVRFGEVVECRSGWEGDLDELTPAYGSSDTGSSLDEFSRPFLPPAAGAPHRGQEEDGERQQQGFLLTEEVCRGRLYRRVSEVGMAEDELSALTSWLYERADEERRLVADYGGILRLVGGGRHGCCIVPEAASDEESPELGQNDLIAEFDDDGDAVSPYQRLRVDFPERPWIGRSEVVGCWCLPASYCTRPPPVPCNTPTAVPLDIPVGERKLMEGWLFDRLVELLRVKAMLAYCVYDNSSMRYHSDRWLSATPLYSGGGALVSLDFRSFVDGVVEMEWPLMRTQILTAFACRYLPGSEPWMTSGVAPIMERREFRVTLDEEGFADAIETSASESCEILGEYPCAGVGWKRYGLRGGDGRNLRVSVGVELRHVVTIMKYLPGFKLRVPVRNLDMRHQSDLKIVLDMARKNGLFIYVIDRCITLCTILILTVGNQGDATIGPHKMLLFLLLKLIILVYEVGLNVRDLEDRSRTFSLGRSLLAGDSFVWLMQSLTLLVLLLGHSEVERIPSPIAAVLGIFITALTMLTTNWRSFGEMVNDYSAVVADRAVSLKKRLAFYAHRARERISRLRFLEKYRSRSGSVHALFIEGIDFVTPEFGLFMNGRVEVEESESVEEKRKCAIEKRLYYHTLRSEEGIGDLAVTVQVVNHAENPSLCAAEMDSYFSLYYPPRWRSEVEGRDRREVNAVARRWLYQVDAWLRREVGAVKSSLTATSSVLRRLDVVMKEQLSGEDRMRKVRLRLGRVTGLRSAVRDYEGSRFYCCLLPEGVESSLDGDVPIRERISEVVGVVDGSGGDCVFEENVDITVPCRDQTIVLSVWEENCSSGGEDDELVAYTRPIPLPEGGGGEDSTFLLREDVGGCAGNIECDLLFFPRPHSDLTMGGQRRSPRGTLGSISLRFDTLSMFAEGELRSFSTEGADDFAPLMEAQKLQRKRVAHFVVMADHLKGSKSWRPDPLPLRPAVYLPDGCDSKPRRKVERLSSDGMLYEMVPAEGVEESTSERRECLLGLTASEVIVKWRDSRAEQLLPFRRAIMEKYGCSWEMVFKLIKRAAAEASGDERGKGDQGGVICEEEFVVALASLLPDYLARLASLGGESSTEAAQRIFQLIDDDADGFIVLSNLRCAGEHAGDERAPVMVDYRLPLSSLSCISTDTGERTITLLCDDKFVASKEWKALKGALDPCWVPPETNDHRYSLESYESSPQPSLGGDSMTFAVLEGYCSMWQRVIRKCSMDARRVVIEGYDGQVVDHPRISGSYMRDGWGVQEYSPESNDRGEGLVYRGHWKNHVFDGEGVLARRRPSRGSGVLERLREGWKDAGGGMRGDVIYRGQWRGGKKHGRGVYYFQLRGPEGVLYHCVYEGEFRGDVFCGQGVLRVQDVELVARSEEMYPGRIVSYYGAFAGEGTGRGRESGRLDEARVYDRGVTTGESRKSPEFLEFFRQDDDGIQPCGRMPVDDTLAMYSTIGDVLAICLDGVVRVFEAYGDIKMELHDRPSTECKLDLVLWSRIGTVFLRVLPASREGISLVGEAVDVSLLMKETETYCGELLNGRPHGRGVKRVPVATLVAPPPPAQSDAARDAFSRSLSSNVSGGTVFTAFTSTTTAAGRGVRRPRSWGKELEVYDGQWRDGRKHGEGRMEFRDGVVYEGGWREDLRHGRGVQVIDAASKVCLLYGYTRYEGDFQHGIRSGQGRIELTDGSVYEGRFDMNQRHDPDGNGKLFDGGGRLIYEGTWERDRRTPSCRFMRLQNGHVYAGELDGYGRPSGRGSLFIDESKRPPALYEGEWKAGRFHGEGVLVQNDSTYTGQWFEGRMHGKGMLKQPGATYDGDWDMNQRQGRGKLTVLNGQYSYDGDWANDVPHGHGDLEDPKYIHENVVFHQGVCQMPFVDEGAPVASLADCMPINTRIGRQALEDAMSMVKPRVEVGKPINLGYGLLNAEEHNIYAMATMRRSNRAIRHELRRSAMFGTQTLSSHGLDDTVRSAAV</sequence>
<dbReference type="SUPFAM" id="SSF82185">
    <property type="entry name" value="Histone H3 K4-specific methyltransferase SET7/9 N-terminal domain"/>
    <property type="match status" value="4"/>
</dbReference>
<keyword evidence="3" id="KW-0812">Transmembrane</keyword>
<feature type="transmembrane region" description="Helical" evidence="3">
    <location>
        <begin position="633"/>
        <end position="652"/>
    </location>
</feature>
<evidence type="ECO:0000256" key="4">
    <source>
        <dbReference type="SAM" id="SignalP"/>
    </source>
</evidence>
<feature type="transmembrane region" description="Helical" evidence="3">
    <location>
        <begin position="708"/>
        <end position="731"/>
    </location>
</feature>
<accession>A0A7J6NVY2</accession>
<evidence type="ECO:0000256" key="2">
    <source>
        <dbReference type="SAM" id="MobiDB-lite"/>
    </source>
</evidence>
<feature type="chain" id="PRO_5029769140" evidence="4">
    <location>
        <begin position="22"/>
        <end position="2766"/>
    </location>
</feature>
<dbReference type="OrthoDB" id="423343at2759"/>
<protein>
    <submittedName>
        <fullName evidence="5">Phosphatidylinositol-4-phosphate 5-kinase-like protein 1</fullName>
    </submittedName>
</protein>
<comment type="caution">
    <text evidence="5">The sequence shown here is derived from an EMBL/GenBank/DDBJ whole genome shotgun (WGS) entry which is preliminary data.</text>
</comment>
<dbReference type="EMBL" id="JABANP010000165">
    <property type="protein sequence ID" value="KAF4688023.1"/>
    <property type="molecule type" value="Genomic_DNA"/>
</dbReference>
<evidence type="ECO:0000256" key="3">
    <source>
        <dbReference type="SAM" id="Phobius"/>
    </source>
</evidence>
<dbReference type="SMART" id="SM00698">
    <property type="entry name" value="MORN"/>
    <property type="match status" value="11"/>
</dbReference>
<keyword evidence="5" id="KW-0418">Kinase</keyword>
<evidence type="ECO:0000256" key="1">
    <source>
        <dbReference type="ARBA" id="ARBA00022737"/>
    </source>
</evidence>
<feature type="transmembrane region" description="Helical" evidence="3">
    <location>
        <begin position="1277"/>
        <end position="1294"/>
    </location>
</feature>
<keyword evidence="4" id="KW-0732">Signal</keyword>
<dbReference type="PANTHER" id="PTHR43215:SF14">
    <property type="entry name" value="RADIAL SPOKE HEAD 1 HOMOLOG"/>
    <property type="match status" value="1"/>
</dbReference>
<feature type="compositionally biased region" description="Polar residues" evidence="2">
    <location>
        <begin position="819"/>
        <end position="829"/>
    </location>
</feature>
<feature type="signal peptide" evidence="4">
    <location>
        <begin position="1"/>
        <end position="21"/>
    </location>
</feature>
<evidence type="ECO:0000313" key="6">
    <source>
        <dbReference type="Proteomes" id="UP000541610"/>
    </source>
</evidence>
<dbReference type="Gene3D" id="2.20.110.10">
    <property type="entry name" value="Histone H3 K4-specific methyltransferase SET7/9 N-terminal domain"/>
    <property type="match status" value="2"/>
</dbReference>
<keyword evidence="3" id="KW-0472">Membrane</keyword>
<proteinExistence type="predicted"/>
<dbReference type="InterPro" id="IPR003409">
    <property type="entry name" value="MORN"/>
</dbReference>
<feature type="transmembrane region" description="Helical" evidence="3">
    <location>
        <begin position="1237"/>
        <end position="1256"/>
    </location>
</feature>
<keyword evidence="5" id="KW-0808">Transferase</keyword>
<keyword evidence="1" id="KW-0677">Repeat</keyword>
<name>A0A7J6NVY2_PEROL</name>
<feature type="transmembrane region" description="Helical" evidence="3">
    <location>
        <begin position="1300"/>
        <end position="1318"/>
    </location>
</feature>
<dbReference type="Pfam" id="PF02493">
    <property type="entry name" value="MORN"/>
    <property type="match status" value="11"/>
</dbReference>
<evidence type="ECO:0000313" key="5">
    <source>
        <dbReference type="EMBL" id="KAF4688023.1"/>
    </source>
</evidence>
<feature type="transmembrane region" description="Helical" evidence="3">
    <location>
        <begin position="1205"/>
        <end position="1225"/>
    </location>
</feature>
<dbReference type="PANTHER" id="PTHR43215">
    <property type="entry name" value="RADIAL SPOKE HEAD 1 HOMOLOG"/>
    <property type="match status" value="1"/>
</dbReference>
<organism evidence="5 6">
    <name type="scientific">Perkinsus olseni</name>
    <name type="common">Perkinsus atlanticus</name>
    <dbReference type="NCBI Taxonomy" id="32597"/>
    <lineage>
        <taxon>Eukaryota</taxon>
        <taxon>Sar</taxon>
        <taxon>Alveolata</taxon>
        <taxon>Perkinsozoa</taxon>
        <taxon>Perkinsea</taxon>
        <taxon>Perkinsida</taxon>
        <taxon>Perkinsidae</taxon>
        <taxon>Perkinsus</taxon>
    </lineage>
</organism>
<dbReference type="Proteomes" id="UP000541610">
    <property type="component" value="Unassembled WGS sequence"/>
</dbReference>
<dbReference type="GO" id="GO:0016301">
    <property type="term" value="F:kinase activity"/>
    <property type="evidence" value="ECO:0007669"/>
    <property type="project" value="UniProtKB-KW"/>
</dbReference>